<feature type="repeat" description="WD" evidence="3">
    <location>
        <begin position="562"/>
        <end position="596"/>
    </location>
</feature>
<keyword evidence="2" id="KW-0677">Repeat</keyword>
<dbReference type="SUPFAM" id="SSF50978">
    <property type="entry name" value="WD40 repeat-like"/>
    <property type="match status" value="2"/>
</dbReference>
<dbReference type="InterPro" id="IPR001680">
    <property type="entry name" value="WD40_rpt"/>
</dbReference>
<evidence type="ECO:0000259" key="4">
    <source>
        <dbReference type="PROSITE" id="PS50837"/>
    </source>
</evidence>
<feature type="repeat" description="WD" evidence="3">
    <location>
        <begin position="933"/>
        <end position="974"/>
    </location>
</feature>
<dbReference type="InterPro" id="IPR036322">
    <property type="entry name" value="WD40_repeat_dom_sf"/>
</dbReference>
<dbReference type="HOGENOM" id="CLU_000288_6_3_1"/>
<dbReference type="CDD" id="cd00200">
    <property type="entry name" value="WD40"/>
    <property type="match status" value="2"/>
</dbReference>
<feature type="repeat" description="WD" evidence="3">
    <location>
        <begin position="681"/>
        <end position="722"/>
    </location>
</feature>
<dbReference type="InterPro" id="IPR019775">
    <property type="entry name" value="WD40_repeat_CS"/>
</dbReference>
<dbReference type="SUPFAM" id="SSF52540">
    <property type="entry name" value="P-loop containing nucleoside triphosphate hydrolases"/>
    <property type="match status" value="1"/>
</dbReference>
<dbReference type="PROSITE" id="PS00678">
    <property type="entry name" value="WD_REPEATS_1"/>
    <property type="match status" value="5"/>
</dbReference>
<feature type="repeat" description="WD" evidence="3">
    <location>
        <begin position="1004"/>
        <end position="1045"/>
    </location>
</feature>
<dbReference type="InterPro" id="IPR056884">
    <property type="entry name" value="NPHP3-like_N"/>
</dbReference>
<feature type="domain" description="NACHT" evidence="4">
    <location>
        <begin position="32"/>
        <end position="177"/>
    </location>
</feature>
<dbReference type="PROSITE" id="PS50294">
    <property type="entry name" value="WD_REPEATS_REGION"/>
    <property type="match status" value="12"/>
</dbReference>
<feature type="repeat" description="WD" evidence="3">
    <location>
        <begin position="597"/>
        <end position="638"/>
    </location>
</feature>
<protein>
    <recommendedName>
        <fullName evidence="4">NACHT domain-containing protein</fullName>
    </recommendedName>
</protein>
<gene>
    <name evidence="5" type="ORF">GYMLUDRAFT_178764</name>
</gene>
<dbReference type="Gene3D" id="2.130.10.10">
    <property type="entry name" value="YVTN repeat-like/Quinoprotein amine dehydrogenase"/>
    <property type="match status" value="5"/>
</dbReference>
<feature type="repeat" description="WD" evidence="3">
    <location>
        <begin position="765"/>
        <end position="806"/>
    </location>
</feature>
<keyword evidence="6" id="KW-1185">Reference proteome</keyword>
<dbReference type="InterPro" id="IPR018391">
    <property type="entry name" value="PQQ_b-propeller_rpt"/>
</dbReference>
<proteinExistence type="predicted"/>
<dbReference type="InterPro" id="IPR020472">
    <property type="entry name" value="WD40_PAC1"/>
</dbReference>
<reference evidence="5 6" key="1">
    <citation type="submission" date="2014-04" db="EMBL/GenBank/DDBJ databases">
        <title>Evolutionary Origins and Diversification of the Mycorrhizal Mutualists.</title>
        <authorList>
            <consortium name="DOE Joint Genome Institute"/>
            <consortium name="Mycorrhizal Genomics Consortium"/>
            <person name="Kohler A."/>
            <person name="Kuo A."/>
            <person name="Nagy L.G."/>
            <person name="Floudas D."/>
            <person name="Copeland A."/>
            <person name="Barry K.W."/>
            <person name="Cichocki N."/>
            <person name="Veneault-Fourrey C."/>
            <person name="LaButti K."/>
            <person name="Lindquist E.A."/>
            <person name="Lipzen A."/>
            <person name="Lundell T."/>
            <person name="Morin E."/>
            <person name="Murat C."/>
            <person name="Riley R."/>
            <person name="Ohm R."/>
            <person name="Sun H."/>
            <person name="Tunlid A."/>
            <person name="Henrissat B."/>
            <person name="Grigoriev I.V."/>
            <person name="Hibbett D.S."/>
            <person name="Martin F."/>
        </authorList>
    </citation>
    <scope>NUCLEOTIDE SEQUENCE [LARGE SCALE GENOMIC DNA]</scope>
    <source>
        <strain evidence="5 6">FD-317 M1</strain>
    </source>
</reference>
<feature type="repeat" description="WD" evidence="3">
    <location>
        <begin position="849"/>
        <end position="890"/>
    </location>
</feature>
<dbReference type="SMART" id="SM00320">
    <property type="entry name" value="WD40"/>
    <property type="match status" value="13"/>
</dbReference>
<evidence type="ECO:0000256" key="1">
    <source>
        <dbReference type="ARBA" id="ARBA00022574"/>
    </source>
</evidence>
<dbReference type="OrthoDB" id="538223at2759"/>
<dbReference type="PROSITE" id="PS50837">
    <property type="entry name" value="NACHT"/>
    <property type="match status" value="1"/>
</dbReference>
<dbReference type="EMBL" id="KN834827">
    <property type="protein sequence ID" value="KIK53558.1"/>
    <property type="molecule type" value="Genomic_DNA"/>
</dbReference>
<keyword evidence="1 3" id="KW-0853">WD repeat</keyword>
<dbReference type="PANTHER" id="PTHR19848:SF8">
    <property type="entry name" value="F-BOX AND WD REPEAT DOMAIN CONTAINING 7"/>
    <property type="match status" value="1"/>
</dbReference>
<feature type="repeat" description="WD" evidence="3">
    <location>
        <begin position="1046"/>
        <end position="1087"/>
    </location>
</feature>
<dbReference type="InterPro" id="IPR015943">
    <property type="entry name" value="WD40/YVTN_repeat-like_dom_sf"/>
</dbReference>
<dbReference type="PRINTS" id="PR00320">
    <property type="entry name" value="GPROTEINBRPT"/>
</dbReference>
<dbReference type="SMART" id="SM00564">
    <property type="entry name" value="PQQ"/>
    <property type="match status" value="6"/>
</dbReference>
<feature type="repeat" description="WD" evidence="3">
    <location>
        <begin position="981"/>
        <end position="1003"/>
    </location>
</feature>
<feature type="repeat" description="WD" evidence="3">
    <location>
        <begin position="639"/>
        <end position="680"/>
    </location>
</feature>
<dbReference type="InterPro" id="IPR007111">
    <property type="entry name" value="NACHT_NTPase"/>
</dbReference>
<evidence type="ECO:0000313" key="5">
    <source>
        <dbReference type="EMBL" id="KIK53558.1"/>
    </source>
</evidence>
<dbReference type="AlphaFoldDB" id="A0A0D0CF45"/>
<dbReference type="Proteomes" id="UP000053593">
    <property type="component" value="Unassembled WGS sequence"/>
</dbReference>
<feature type="repeat" description="WD" evidence="3">
    <location>
        <begin position="891"/>
        <end position="932"/>
    </location>
</feature>
<feature type="repeat" description="WD" evidence="3">
    <location>
        <begin position="723"/>
        <end position="764"/>
    </location>
</feature>
<name>A0A0D0CF45_9AGAR</name>
<organism evidence="5 6">
    <name type="scientific">Collybiopsis luxurians FD-317 M1</name>
    <dbReference type="NCBI Taxonomy" id="944289"/>
    <lineage>
        <taxon>Eukaryota</taxon>
        <taxon>Fungi</taxon>
        <taxon>Dikarya</taxon>
        <taxon>Basidiomycota</taxon>
        <taxon>Agaricomycotina</taxon>
        <taxon>Agaricomycetes</taxon>
        <taxon>Agaricomycetidae</taxon>
        <taxon>Agaricales</taxon>
        <taxon>Marasmiineae</taxon>
        <taxon>Omphalotaceae</taxon>
        <taxon>Collybiopsis</taxon>
        <taxon>Collybiopsis luxurians</taxon>
    </lineage>
</organism>
<accession>A0A0D0CF45</accession>
<evidence type="ECO:0000256" key="3">
    <source>
        <dbReference type="PROSITE-ProRule" id="PRU00221"/>
    </source>
</evidence>
<evidence type="ECO:0000256" key="2">
    <source>
        <dbReference type="ARBA" id="ARBA00022737"/>
    </source>
</evidence>
<evidence type="ECO:0000313" key="6">
    <source>
        <dbReference type="Proteomes" id="UP000053593"/>
    </source>
</evidence>
<dbReference type="PROSITE" id="PS50082">
    <property type="entry name" value="WD_REPEATS_2"/>
    <property type="match status" value="13"/>
</dbReference>
<dbReference type="InterPro" id="IPR027417">
    <property type="entry name" value="P-loop_NTPase"/>
</dbReference>
<feature type="repeat" description="WD" evidence="3">
    <location>
        <begin position="807"/>
        <end position="839"/>
    </location>
</feature>
<dbReference type="Pfam" id="PF00400">
    <property type="entry name" value="WD40"/>
    <property type="match status" value="13"/>
</dbReference>
<dbReference type="Pfam" id="PF24883">
    <property type="entry name" value="NPHP3_N"/>
    <property type="match status" value="1"/>
</dbReference>
<sequence length="1213" mass="131949">STNRECCTPDTCTSILSQLHTWVADNSSSCPPIFWISGMAGTGKSTIAKTICEVYSRKYGDYQLGASFFCSRQLPELRDQKNVIPTVAIELSSSCTALQGELVAVEPKAIKKPESHVANLLLGPWKHISESQVSKWLIVLDALDELENNGGYNILKQLLEGVAGIQGLKILITSRPDQNIANVCNEQLSSKTICHLQDVEKDVALQDISKYISVKLKDLVPKWATELNQLAKQCDGLFIYAATAIRYISENPESTAKQLKKLLKDENTMFSMELGLTALYGRILKDVLGNEKGPLYTESEQIVGTIMCAKQPLTVPMLAELVSTPGEEFDKELVTHVVAALHAIAYIKDQYIYIYHKSFLDFFPESSIKKQSISLSKNCMGILQSRLEFNMCDLQTSWKLDSEVANLPIKVKDRFGNELGYALQYWIPHLIEQEANDSLLELMSTLMKKKILFWIEAMNLMQKKEDCFKQVLDLQRWLTKMDIPSALKGSMIGVERLVQAFTQTTASLSTPHLYLSSLATEFATTPIAAQWKNNFKNVPKVLCRGVSNHGGEILQIQCKTGVKTVAFSPNGLKLVSGSVDGTVCIWDALTGEQLLRMKGHTDWVCSVAFSSNGSKVISGSDDGTVRLWNAVTGEQEMIMNGHTGVVYSVAFSPDGAKIVSGSEDKTVRMWDAVTGNTLIEIVGHTGEVYSVAFSPDGAKIVSGSEDKTICIWDTGTGEKLKQIDGHSGSVWSVVFSLDGARMVSGSADCTICIWDAATGDNLLKMDGHVNEVKSAAFSSDGSLIVSGSDDKTVCIWDAVTGEQLKQLDGHIDGVNSVAFSPDGSKVMTGSNDGTIRIWDAIIEDQPKPVDGHTGPVWSVAFSSDKSKVVSGSADKTICIWDALTGDKLKQMDGHTGVVKSVALSSGGSRVVSGSEDTSICIWDTATGRQLKQLCGHSHRVLSVAFSLNGSKIVSASADQSIRIWDAVTGVELKQMNGHTGVASGSADRTVCVWDVVTGEQLQQIKGHADWVRAVAFSSDGFKIVSGSFDKTVRIWDAATGEQLKVMDGHTDWVYSVAFSLDGSKVVSGSEDQSIRIWDAATGEQHKGETGHADCTLSAAPSLDHATNILSETQSESGDGVHAQPDIGSSLISPSSTLNYSCAHWNADNQGWIKPYCSSEHHLMWLPPSLISTLLTPDRPCIISHRGRTSVQFNWDCIGENWAKCYTPTTESSN</sequence>
<dbReference type="Gene3D" id="3.40.50.300">
    <property type="entry name" value="P-loop containing nucleotide triphosphate hydrolases"/>
    <property type="match status" value="1"/>
</dbReference>
<feature type="non-terminal residue" evidence="5">
    <location>
        <position position="1213"/>
    </location>
</feature>
<dbReference type="PANTHER" id="PTHR19848">
    <property type="entry name" value="WD40 REPEAT PROTEIN"/>
    <property type="match status" value="1"/>
</dbReference>